<dbReference type="Proteomes" id="UP000076842">
    <property type="component" value="Unassembled WGS sequence"/>
</dbReference>
<dbReference type="STRING" id="1353952.A0A165I652"/>
<organism evidence="1 2">
    <name type="scientific">Calocera cornea HHB12733</name>
    <dbReference type="NCBI Taxonomy" id="1353952"/>
    <lineage>
        <taxon>Eukaryota</taxon>
        <taxon>Fungi</taxon>
        <taxon>Dikarya</taxon>
        <taxon>Basidiomycota</taxon>
        <taxon>Agaricomycotina</taxon>
        <taxon>Dacrymycetes</taxon>
        <taxon>Dacrymycetales</taxon>
        <taxon>Dacrymycetaceae</taxon>
        <taxon>Calocera</taxon>
    </lineage>
</organism>
<protein>
    <recommendedName>
        <fullName evidence="3">S-adenosyl-L-methionine-dependent methyltransferase</fullName>
    </recommendedName>
</protein>
<dbReference type="EMBL" id="KV423933">
    <property type="protein sequence ID" value="KZT60180.1"/>
    <property type="molecule type" value="Genomic_DNA"/>
</dbReference>
<evidence type="ECO:0000313" key="2">
    <source>
        <dbReference type="Proteomes" id="UP000076842"/>
    </source>
</evidence>
<dbReference type="InterPro" id="IPR029063">
    <property type="entry name" value="SAM-dependent_MTases_sf"/>
</dbReference>
<evidence type="ECO:0000313" key="1">
    <source>
        <dbReference type="EMBL" id="KZT60180.1"/>
    </source>
</evidence>
<dbReference type="OrthoDB" id="184880at2759"/>
<keyword evidence="2" id="KW-1185">Reference proteome</keyword>
<dbReference type="InParanoid" id="A0A165I652"/>
<sequence length="231" mass="25310">MGSQGWAPVLIHSTGVWLADVANLAPSTLVGVDISDRLFPPPKAHQSFLVHSSLQLPVNWSSRFSLVHQRLMGLAFGADAWKTCIGEYIRALKPGGWVMLEEMDVVFSFGSDFEIPPVSARSISALRSLCATRNIDPDIFPKLADMLTAAGFVDVHVKHLKLPVVDGDNDGLLRTSLDAWRGMKAAVLTLGGLGLGKDEEEFDAYLAAKDAEWRNGNFCLPWIIWTARKPL</sequence>
<evidence type="ECO:0008006" key="3">
    <source>
        <dbReference type="Google" id="ProtNLM"/>
    </source>
</evidence>
<accession>A0A165I652</accession>
<name>A0A165I652_9BASI</name>
<dbReference type="SUPFAM" id="SSF53335">
    <property type="entry name" value="S-adenosyl-L-methionine-dependent methyltransferases"/>
    <property type="match status" value="1"/>
</dbReference>
<gene>
    <name evidence="1" type="ORF">CALCODRAFT_142853</name>
</gene>
<reference evidence="1 2" key="1">
    <citation type="journal article" date="2016" name="Mol. Biol. Evol.">
        <title>Comparative Genomics of Early-Diverging Mushroom-Forming Fungi Provides Insights into the Origins of Lignocellulose Decay Capabilities.</title>
        <authorList>
            <person name="Nagy L.G."/>
            <person name="Riley R."/>
            <person name="Tritt A."/>
            <person name="Adam C."/>
            <person name="Daum C."/>
            <person name="Floudas D."/>
            <person name="Sun H."/>
            <person name="Yadav J.S."/>
            <person name="Pangilinan J."/>
            <person name="Larsson K.H."/>
            <person name="Matsuura K."/>
            <person name="Barry K."/>
            <person name="Labutti K."/>
            <person name="Kuo R."/>
            <person name="Ohm R.A."/>
            <person name="Bhattacharya S.S."/>
            <person name="Shirouzu T."/>
            <person name="Yoshinaga Y."/>
            <person name="Martin F.M."/>
            <person name="Grigoriev I.V."/>
            <person name="Hibbett D.S."/>
        </authorList>
    </citation>
    <scope>NUCLEOTIDE SEQUENCE [LARGE SCALE GENOMIC DNA]</scope>
    <source>
        <strain evidence="1 2">HHB12733</strain>
    </source>
</reference>
<dbReference type="Gene3D" id="3.40.50.150">
    <property type="entry name" value="Vaccinia Virus protein VP39"/>
    <property type="match status" value="1"/>
</dbReference>
<dbReference type="AlphaFoldDB" id="A0A165I652"/>
<proteinExistence type="predicted"/>